<dbReference type="PANTHER" id="PTHR47642:SF5">
    <property type="entry name" value="ATP-DEPENDENT DNA HELICASE"/>
    <property type="match status" value="1"/>
</dbReference>
<dbReference type="AlphaFoldDB" id="A0A067PDC6"/>
<dbReference type="GO" id="GO:0016887">
    <property type="term" value="F:ATP hydrolysis activity"/>
    <property type="evidence" value="ECO:0007669"/>
    <property type="project" value="RHEA"/>
</dbReference>
<keyword evidence="1" id="KW-0227">DNA damage</keyword>
<dbReference type="GO" id="GO:0043139">
    <property type="term" value="F:5'-3' DNA helicase activity"/>
    <property type="evidence" value="ECO:0007669"/>
    <property type="project" value="UniProtKB-EC"/>
</dbReference>
<comment type="similarity">
    <text evidence="1">Belongs to the helicase family.</text>
</comment>
<dbReference type="SUPFAM" id="SSF52540">
    <property type="entry name" value="P-loop containing nucleoside triphosphate hydrolases"/>
    <property type="match status" value="1"/>
</dbReference>
<dbReference type="InParanoid" id="A0A067PDC6"/>
<proteinExistence type="inferred from homology"/>
<evidence type="ECO:0000256" key="1">
    <source>
        <dbReference type="RuleBase" id="RU363044"/>
    </source>
</evidence>
<dbReference type="InterPro" id="IPR010285">
    <property type="entry name" value="DNA_helicase_pif1-like_DEAD"/>
</dbReference>
<dbReference type="STRING" id="933084.A0A067PDC6"/>
<organism evidence="3 4">
    <name type="scientific">Jaapia argillacea MUCL 33604</name>
    <dbReference type="NCBI Taxonomy" id="933084"/>
    <lineage>
        <taxon>Eukaryota</taxon>
        <taxon>Fungi</taxon>
        <taxon>Dikarya</taxon>
        <taxon>Basidiomycota</taxon>
        <taxon>Agaricomycotina</taxon>
        <taxon>Agaricomycetes</taxon>
        <taxon>Agaricomycetidae</taxon>
        <taxon>Jaapiales</taxon>
        <taxon>Jaapiaceae</taxon>
        <taxon>Jaapia</taxon>
    </lineage>
</organism>
<keyword evidence="1" id="KW-0234">DNA repair</keyword>
<evidence type="ECO:0000313" key="4">
    <source>
        <dbReference type="Proteomes" id="UP000027265"/>
    </source>
</evidence>
<name>A0A067PDC6_9AGAM</name>
<dbReference type="HOGENOM" id="CLU_026214_2_0_1"/>
<dbReference type="Proteomes" id="UP000027265">
    <property type="component" value="Unassembled WGS sequence"/>
</dbReference>
<dbReference type="GO" id="GO:0005524">
    <property type="term" value="F:ATP binding"/>
    <property type="evidence" value="ECO:0007669"/>
    <property type="project" value="UniProtKB-KW"/>
</dbReference>
<dbReference type="InterPro" id="IPR027417">
    <property type="entry name" value="P-loop_NTPase"/>
</dbReference>
<dbReference type="GO" id="GO:0006281">
    <property type="term" value="P:DNA repair"/>
    <property type="evidence" value="ECO:0007669"/>
    <property type="project" value="UniProtKB-KW"/>
</dbReference>
<feature type="non-terminal residue" evidence="3">
    <location>
        <position position="1"/>
    </location>
</feature>
<dbReference type="PANTHER" id="PTHR47642">
    <property type="entry name" value="ATP-DEPENDENT DNA HELICASE"/>
    <property type="match status" value="1"/>
</dbReference>
<keyword evidence="1" id="KW-0347">Helicase</keyword>
<comment type="cofactor">
    <cofactor evidence="1">
        <name>Mg(2+)</name>
        <dbReference type="ChEBI" id="CHEBI:18420"/>
    </cofactor>
</comment>
<evidence type="ECO:0000259" key="2">
    <source>
        <dbReference type="Pfam" id="PF05970"/>
    </source>
</evidence>
<sequence>WIADSLTPQEVRDKLMNDNDKFQKAMIDYLESSHMGEFMDTTMEEIASNAKLTKLDQINDHKSQSTDEVKKSNIPSEIYALPTKPPNECKKKQCVGCIKCRQIENWMKSFKETVNHLVYNLNRHTCQIGRCKEVKSDATCKARFPRDVQEHTTVDKDSGYISMKKLERYINFFMPILTFLMRCNSDVTCLLTGTAMKAVIAYVTDYVTKSSLKTHVMFDVVRNIVERKSEFLNGTTDSIERGRSLLTKITNAFTVKLEIGAPMAALFLLEHDDHYTNCTFKTFYWKTFVKEALKVWYPMTPSSEQNNNEENMQNILEKERIVIHRANEEHIGISPVMDHIFRPLIYESCSLYNWIQLYQKEKMPKSLQNEEHQQGDEIEVEEHMIEDEDEIQLEHHEKENSNVPPRFLSDHPQHNSHFAILRQDHQSFIPNFVGGSLPRSDKGSREFYCSVMLTLFKPWRTGHDLKLETQGWKSVFDKYEFTDRHHELMKYFNVRYECNDARDDFSAQRRKINGIPSSFFNESDSTNELNLDTEIQTYADLFTTNDDGELSQECYGKYAWSKVQDMNQIQNTLELSGWNSGHHDPNEIESVGKVIQDMSVNWSSILSQKKTKVLAERRKAMEQQTNPSKIGLQSCTSPVNHDALLLPNDVRIVESAFLTKSYKAYNKDDQSIIDSVVGEFQLNEEQERAFRIVANHATDNCSEQLNMHLGGMGGTGKSQVIKALLHFFTIRNEKHKFVVLAPTGSAATIIDGSTYHSMLE</sequence>
<keyword evidence="1" id="KW-0233">DNA recombination</keyword>
<dbReference type="InterPro" id="IPR051055">
    <property type="entry name" value="PIF1_helicase"/>
</dbReference>
<dbReference type="OrthoDB" id="3259294at2759"/>
<dbReference type="GO" id="GO:0006310">
    <property type="term" value="P:DNA recombination"/>
    <property type="evidence" value="ECO:0007669"/>
    <property type="project" value="UniProtKB-KW"/>
</dbReference>
<dbReference type="GO" id="GO:0000723">
    <property type="term" value="P:telomere maintenance"/>
    <property type="evidence" value="ECO:0007669"/>
    <property type="project" value="InterPro"/>
</dbReference>
<keyword evidence="1" id="KW-0067">ATP-binding</keyword>
<dbReference type="EC" id="5.6.2.3" evidence="1"/>
<comment type="catalytic activity">
    <reaction evidence="1">
        <text>ATP + H2O = ADP + phosphate + H(+)</text>
        <dbReference type="Rhea" id="RHEA:13065"/>
        <dbReference type="ChEBI" id="CHEBI:15377"/>
        <dbReference type="ChEBI" id="CHEBI:15378"/>
        <dbReference type="ChEBI" id="CHEBI:30616"/>
        <dbReference type="ChEBI" id="CHEBI:43474"/>
        <dbReference type="ChEBI" id="CHEBI:456216"/>
        <dbReference type="EC" id="5.6.2.3"/>
    </reaction>
</comment>
<reference evidence="4" key="1">
    <citation type="journal article" date="2014" name="Proc. Natl. Acad. Sci. U.S.A.">
        <title>Extensive sampling of basidiomycete genomes demonstrates inadequacy of the white-rot/brown-rot paradigm for wood decay fungi.</title>
        <authorList>
            <person name="Riley R."/>
            <person name="Salamov A.A."/>
            <person name="Brown D.W."/>
            <person name="Nagy L.G."/>
            <person name="Floudas D."/>
            <person name="Held B.W."/>
            <person name="Levasseur A."/>
            <person name="Lombard V."/>
            <person name="Morin E."/>
            <person name="Otillar R."/>
            <person name="Lindquist E.A."/>
            <person name="Sun H."/>
            <person name="LaButti K.M."/>
            <person name="Schmutz J."/>
            <person name="Jabbour D."/>
            <person name="Luo H."/>
            <person name="Baker S.E."/>
            <person name="Pisabarro A.G."/>
            <person name="Walton J.D."/>
            <person name="Blanchette R.A."/>
            <person name="Henrissat B."/>
            <person name="Martin F."/>
            <person name="Cullen D."/>
            <person name="Hibbett D.S."/>
            <person name="Grigoriev I.V."/>
        </authorList>
    </citation>
    <scope>NUCLEOTIDE SEQUENCE [LARGE SCALE GENOMIC DNA]</scope>
    <source>
        <strain evidence="4">MUCL 33604</strain>
    </source>
</reference>
<dbReference type="EMBL" id="KL197849">
    <property type="protein sequence ID" value="KDQ49022.1"/>
    <property type="molecule type" value="Genomic_DNA"/>
</dbReference>
<accession>A0A067PDC6</accession>
<dbReference type="Gene3D" id="3.40.50.300">
    <property type="entry name" value="P-loop containing nucleotide triphosphate hydrolases"/>
    <property type="match status" value="1"/>
</dbReference>
<protein>
    <recommendedName>
        <fullName evidence="1">ATP-dependent DNA helicase</fullName>
        <ecNumber evidence="1">5.6.2.3</ecNumber>
    </recommendedName>
</protein>
<evidence type="ECO:0000313" key="3">
    <source>
        <dbReference type="EMBL" id="KDQ49022.1"/>
    </source>
</evidence>
<dbReference type="Pfam" id="PF05970">
    <property type="entry name" value="PIF1"/>
    <property type="match status" value="1"/>
</dbReference>
<feature type="domain" description="DNA helicase Pif1-like DEAD-box helicase" evidence="2">
    <location>
        <begin position="681"/>
        <end position="758"/>
    </location>
</feature>
<keyword evidence="1" id="KW-0378">Hydrolase</keyword>
<keyword evidence="4" id="KW-1185">Reference proteome</keyword>
<keyword evidence="1" id="KW-0547">Nucleotide-binding</keyword>
<gene>
    <name evidence="3" type="ORF">JAAARDRAFT_144043</name>
</gene>